<evidence type="ECO:0000256" key="3">
    <source>
        <dbReference type="ARBA" id="ARBA00022964"/>
    </source>
</evidence>
<dbReference type="InterPro" id="IPR042098">
    <property type="entry name" value="TauD-like_sf"/>
</dbReference>
<dbReference type="GO" id="GO:0005737">
    <property type="term" value="C:cytoplasm"/>
    <property type="evidence" value="ECO:0007669"/>
    <property type="project" value="TreeGrafter"/>
</dbReference>
<accession>A0AA44ULT4</accession>
<keyword evidence="4" id="KW-0560">Oxidoreductase</keyword>
<evidence type="ECO:0000313" key="7">
    <source>
        <dbReference type="EMBL" id="PKB29832.1"/>
    </source>
</evidence>
<dbReference type="InterPro" id="IPR003819">
    <property type="entry name" value="TauD/TfdA-like"/>
</dbReference>
<dbReference type="Pfam" id="PF02668">
    <property type="entry name" value="TauD"/>
    <property type="match status" value="1"/>
</dbReference>
<protein>
    <submittedName>
        <fullName evidence="7">Taurine dioxygenase</fullName>
    </submittedName>
</protein>
<dbReference type="PANTHER" id="PTHR30468:SF1">
    <property type="entry name" value="ALPHA-KETOGLUTARATE-DEPENDENT SULFONATE DIOXYGENASE"/>
    <property type="match status" value="1"/>
</dbReference>
<evidence type="ECO:0000313" key="8">
    <source>
        <dbReference type="Proteomes" id="UP000232453"/>
    </source>
</evidence>
<keyword evidence="3 7" id="KW-0223">Dioxygenase</keyword>
<keyword evidence="5" id="KW-0408">Iron</keyword>
<name>A0AA44ULT4_PSEA5</name>
<gene>
    <name evidence="7" type="ORF">ATL51_1478</name>
</gene>
<dbReference type="GO" id="GO:0000908">
    <property type="term" value="F:taurine dioxygenase activity"/>
    <property type="evidence" value="ECO:0007669"/>
    <property type="project" value="TreeGrafter"/>
</dbReference>
<evidence type="ECO:0000256" key="5">
    <source>
        <dbReference type="ARBA" id="ARBA00023004"/>
    </source>
</evidence>
<dbReference type="SUPFAM" id="SSF51197">
    <property type="entry name" value="Clavaminate synthase-like"/>
    <property type="match status" value="1"/>
</dbReference>
<feature type="domain" description="TauD/TfdA-like" evidence="6">
    <location>
        <begin position="63"/>
        <end position="317"/>
    </location>
</feature>
<evidence type="ECO:0000259" key="6">
    <source>
        <dbReference type="Pfam" id="PF02668"/>
    </source>
</evidence>
<comment type="caution">
    <text evidence="7">The sequence shown here is derived from an EMBL/GenBank/DDBJ whole genome shotgun (WGS) entry which is preliminary data.</text>
</comment>
<sequence length="326" mass="36329">MDPGLSATGAGAHHRGVTINFDAPVTRPRTTPAIDLLEGERLLARLPGDGPDRSGARYEAFTVTPLGRTLGAEITGIDLREQVDEQLRAELHRALLEWKVLFFPGQHLTSERQRELALLWGDLETNPMLDTGDSADVVRFGTGKRTYENIWHADTTFRTAPAMGAMLRMVQTPPFGGDTMWADMAVAYDNLTDEVTARIDDASAVHDMVPGFARFLDPERLAAVQDLFPPVTHPVVRTHPETGRRTLYVNASFTTAIVGLPREESDALLRHLFAQAHVPEFQVRYRWSEGTLAFWDNRATQHYAVGDYHPHTRVAERVAIAGDRPF</sequence>
<reference evidence="7 8" key="1">
    <citation type="submission" date="2017-11" db="EMBL/GenBank/DDBJ databases">
        <title>Sequencing the genomes of 1000 actinobacteria strains.</title>
        <authorList>
            <person name="Klenk H.-P."/>
        </authorList>
    </citation>
    <scope>NUCLEOTIDE SEQUENCE [LARGE SCALE GENOMIC DNA]</scope>
    <source>
        <strain evidence="7 8">DSM 44104</strain>
    </source>
</reference>
<comment type="similarity">
    <text evidence="1">Belongs to the TfdA dioxygenase family.</text>
</comment>
<organism evidence="7 8">
    <name type="scientific">Pseudonocardia alni</name>
    <name type="common">Amycolata alni</name>
    <dbReference type="NCBI Taxonomy" id="33907"/>
    <lineage>
        <taxon>Bacteria</taxon>
        <taxon>Bacillati</taxon>
        <taxon>Actinomycetota</taxon>
        <taxon>Actinomycetes</taxon>
        <taxon>Pseudonocardiales</taxon>
        <taxon>Pseudonocardiaceae</taxon>
        <taxon>Pseudonocardia</taxon>
    </lineage>
</organism>
<dbReference type="Gene3D" id="3.60.130.10">
    <property type="entry name" value="Clavaminate synthase-like"/>
    <property type="match status" value="1"/>
</dbReference>
<dbReference type="PANTHER" id="PTHR30468">
    <property type="entry name" value="ALPHA-KETOGLUTARATE-DEPENDENT SULFONATE DIOXYGENASE"/>
    <property type="match status" value="1"/>
</dbReference>
<evidence type="ECO:0000256" key="4">
    <source>
        <dbReference type="ARBA" id="ARBA00023002"/>
    </source>
</evidence>
<dbReference type="GO" id="GO:0046872">
    <property type="term" value="F:metal ion binding"/>
    <property type="evidence" value="ECO:0007669"/>
    <property type="project" value="UniProtKB-KW"/>
</dbReference>
<dbReference type="EMBL" id="PHUJ01000003">
    <property type="protein sequence ID" value="PKB29832.1"/>
    <property type="molecule type" value="Genomic_DNA"/>
</dbReference>
<dbReference type="GO" id="GO:0006790">
    <property type="term" value="P:sulfur compound metabolic process"/>
    <property type="evidence" value="ECO:0007669"/>
    <property type="project" value="TreeGrafter"/>
</dbReference>
<evidence type="ECO:0000256" key="1">
    <source>
        <dbReference type="ARBA" id="ARBA00005896"/>
    </source>
</evidence>
<proteinExistence type="inferred from homology"/>
<evidence type="ECO:0000256" key="2">
    <source>
        <dbReference type="ARBA" id="ARBA00022723"/>
    </source>
</evidence>
<dbReference type="InterPro" id="IPR051323">
    <property type="entry name" value="AtsK-like"/>
</dbReference>
<dbReference type="Proteomes" id="UP000232453">
    <property type="component" value="Unassembled WGS sequence"/>
</dbReference>
<keyword evidence="2" id="KW-0479">Metal-binding</keyword>
<dbReference type="AlphaFoldDB" id="A0AA44ULT4"/>